<gene>
    <name evidence="2" type="ordered locus">azo2586</name>
</gene>
<evidence type="ECO:0000313" key="3">
    <source>
        <dbReference type="Proteomes" id="UP000002588"/>
    </source>
</evidence>
<keyword evidence="3" id="KW-1185">Reference proteome</keyword>
<dbReference type="EMBL" id="AM406670">
    <property type="protein sequence ID" value="CAL95203.1"/>
    <property type="molecule type" value="Genomic_DNA"/>
</dbReference>
<dbReference type="HOGENOM" id="CLU_3371767_0_0_4"/>
<dbReference type="KEGG" id="azo:azo2586"/>
<name>A1K8P8_AZOSB</name>
<sequence>MLFGCPRTNNNASDLPARRDDDPCRRDEHLEPQA</sequence>
<accession>A1K8P8</accession>
<feature type="compositionally biased region" description="Basic and acidic residues" evidence="1">
    <location>
        <begin position="16"/>
        <end position="34"/>
    </location>
</feature>
<organism evidence="2 3">
    <name type="scientific">Azoarcus sp. (strain BH72)</name>
    <dbReference type="NCBI Taxonomy" id="418699"/>
    <lineage>
        <taxon>Bacteria</taxon>
        <taxon>Pseudomonadati</taxon>
        <taxon>Pseudomonadota</taxon>
        <taxon>Betaproteobacteria</taxon>
        <taxon>Rhodocyclales</taxon>
        <taxon>Zoogloeaceae</taxon>
        <taxon>Azoarcus</taxon>
    </lineage>
</organism>
<proteinExistence type="predicted"/>
<evidence type="ECO:0000256" key="1">
    <source>
        <dbReference type="SAM" id="MobiDB-lite"/>
    </source>
</evidence>
<dbReference type="STRING" id="62928.azo2586"/>
<dbReference type="Proteomes" id="UP000002588">
    <property type="component" value="Chromosome"/>
</dbReference>
<protein>
    <submittedName>
        <fullName evidence="2">Uncharacterized protein</fullName>
    </submittedName>
</protein>
<dbReference type="AlphaFoldDB" id="A1K8P8"/>
<evidence type="ECO:0000313" key="2">
    <source>
        <dbReference type="EMBL" id="CAL95203.1"/>
    </source>
</evidence>
<reference evidence="2 3" key="1">
    <citation type="journal article" date="2006" name="Nat. Biotechnol.">
        <title>Complete genome of the mutualistic, N2-fixing grass endophyte Azoarcus sp. strain BH72.</title>
        <authorList>
            <person name="Krause A."/>
            <person name="Ramakumar A."/>
            <person name="Bartels D."/>
            <person name="Battistoni F."/>
            <person name="Bekel T."/>
            <person name="Boch J."/>
            <person name="Boehm M."/>
            <person name="Friedrich F."/>
            <person name="Hurek T."/>
            <person name="Krause L."/>
            <person name="Linke B."/>
            <person name="McHardy A.C."/>
            <person name="Sarkar A."/>
            <person name="Schneiker S."/>
            <person name="Syed A.A."/>
            <person name="Thauer R."/>
            <person name="Vorhoelter F.-J."/>
            <person name="Weidner S."/>
            <person name="Puehler A."/>
            <person name="Reinhold-Hurek B."/>
            <person name="Kaiser O."/>
            <person name="Goesmann A."/>
        </authorList>
    </citation>
    <scope>NUCLEOTIDE SEQUENCE [LARGE SCALE GENOMIC DNA]</scope>
    <source>
        <strain evidence="2 3">BH72</strain>
    </source>
</reference>
<feature type="region of interest" description="Disordered" evidence="1">
    <location>
        <begin position="1"/>
        <end position="34"/>
    </location>
</feature>